<keyword evidence="1" id="KW-0812">Transmembrane</keyword>
<organism evidence="2 3">
    <name type="scientific">Nocardioides malaquae</name>
    <dbReference type="NCBI Taxonomy" id="2773426"/>
    <lineage>
        <taxon>Bacteria</taxon>
        <taxon>Bacillati</taxon>
        <taxon>Actinomycetota</taxon>
        <taxon>Actinomycetes</taxon>
        <taxon>Propionibacteriales</taxon>
        <taxon>Nocardioidaceae</taxon>
        <taxon>Nocardioides</taxon>
    </lineage>
</organism>
<evidence type="ECO:0000313" key="3">
    <source>
        <dbReference type="Proteomes" id="UP000756387"/>
    </source>
</evidence>
<feature type="transmembrane region" description="Helical" evidence="1">
    <location>
        <begin position="246"/>
        <end position="272"/>
    </location>
</feature>
<name>A0ABR9RST8_9ACTN</name>
<evidence type="ECO:0000313" key="2">
    <source>
        <dbReference type="EMBL" id="MBE7324629.1"/>
    </source>
</evidence>
<proteinExistence type="predicted"/>
<feature type="transmembrane region" description="Helical" evidence="1">
    <location>
        <begin position="414"/>
        <end position="437"/>
    </location>
</feature>
<feature type="transmembrane region" description="Helical" evidence="1">
    <location>
        <begin position="341"/>
        <end position="361"/>
    </location>
</feature>
<keyword evidence="1" id="KW-0472">Membrane</keyword>
<reference evidence="2 3" key="1">
    <citation type="submission" date="2020-10" db="EMBL/GenBank/DDBJ databases">
        <title>Nocardioides sp. isolated from sludge.</title>
        <authorList>
            <person name="Zhang X."/>
        </authorList>
    </citation>
    <scope>NUCLEOTIDE SEQUENCE [LARGE SCALE GENOMIC DNA]</scope>
    <source>
        <strain evidence="2 3">Y6</strain>
    </source>
</reference>
<feature type="transmembrane region" description="Helical" evidence="1">
    <location>
        <begin position="458"/>
        <end position="479"/>
    </location>
</feature>
<feature type="transmembrane region" description="Helical" evidence="1">
    <location>
        <begin position="317"/>
        <end position="335"/>
    </location>
</feature>
<sequence length="525" mass="55208">MPIAPSSTEAAPAVREYAGSAAPWAPAEIRRAVADTRHLLRFRAGTVRRPAVVRTAWLLLVGLTTAAVVGPALAPGAGGDGMAFNTFLLLPTFMVGFLGLTIAAAIASGGGRELLSGEHAVSHPISPTTDHLGALLMAPLNIGWIIQAWFLLGATTFAHGWDAFPWLLSIMVLWIVAATALGQVVAWSVEAVRRRRHGVVVVRTSGVALALFLGWLQVAGHLSTVLDAVPTLQLVVAGLQGFSASWVGAIAALLAITAVALVLGGAACHAAVRRMTRDEVKVETKHFQARPTPSSPWLVLVRIDRASVWRAVPMRRGMLVLAVGPGLIAFAGSLAWDNIVILPGLVASGGALLYGVNAFSLDGRGGLWRESLPVDPMHVWTARSWVMAEWLLFASLITVFLASLRAGAPTASEAAAIVCLVLVVTVQVVSAAMRWSVRRPFAVDLRSARATPAPPTVMVGYSAKLALSTTLTAMVFSTASWAAPWPVVVLLALPFLAWSVTAWVRAGLVWTDASARAVVVTTVAA</sequence>
<evidence type="ECO:0000256" key="1">
    <source>
        <dbReference type="SAM" id="Phobius"/>
    </source>
</evidence>
<evidence type="ECO:0008006" key="4">
    <source>
        <dbReference type="Google" id="ProtNLM"/>
    </source>
</evidence>
<feature type="transmembrane region" description="Helical" evidence="1">
    <location>
        <begin position="51"/>
        <end position="74"/>
    </location>
</feature>
<protein>
    <recommendedName>
        <fullName evidence="4">ABC-2 type transport system permease protein</fullName>
    </recommendedName>
</protein>
<dbReference type="RefSeq" id="WP_193637953.1">
    <property type="nucleotide sequence ID" value="NZ_JADCSA010000006.1"/>
</dbReference>
<comment type="caution">
    <text evidence="2">The sequence shown here is derived from an EMBL/GenBank/DDBJ whole genome shotgun (WGS) entry which is preliminary data.</text>
</comment>
<feature type="transmembrane region" description="Helical" evidence="1">
    <location>
        <begin position="132"/>
        <end position="152"/>
    </location>
</feature>
<feature type="transmembrane region" description="Helical" evidence="1">
    <location>
        <begin position="86"/>
        <end position="111"/>
    </location>
</feature>
<feature type="transmembrane region" description="Helical" evidence="1">
    <location>
        <begin position="382"/>
        <end position="402"/>
    </location>
</feature>
<feature type="transmembrane region" description="Helical" evidence="1">
    <location>
        <begin position="164"/>
        <end position="189"/>
    </location>
</feature>
<feature type="transmembrane region" description="Helical" evidence="1">
    <location>
        <begin position="485"/>
        <end position="504"/>
    </location>
</feature>
<dbReference type="Proteomes" id="UP000756387">
    <property type="component" value="Unassembled WGS sequence"/>
</dbReference>
<keyword evidence="1" id="KW-1133">Transmembrane helix</keyword>
<keyword evidence="3" id="KW-1185">Reference proteome</keyword>
<dbReference type="EMBL" id="JADCSA010000006">
    <property type="protein sequence ID" value="MBE7324629.1"/>
    <property type="molecule type" value="Genomic_DNA"/>
</dbReference>
<gene>
    <name evidence="2" type="ORF">IEQ44_08185</name>
</gene>
<feature type="transmembrane region" description="Helical" evidence="1">
    <location>
        <begin position="201"/>
        <end position="226"/>
    </location>
</feature>
<accession>A0ABR9RST8</accession>